<sequence length="140" mass="15812">MIEIIAGEKGKGKTKELLAKVNHSVAAASGNIVYLDKSQKHMYELNNKVRLINVMDYPIDNCDEFLGFLCGIVSQDHDLEEMYLDSFLTIAFTETDDEIQHAIEKLDIISEKYNVKFILSVSRDESKLPECAKAKIVISL</sequence>
<dbReference type="Proteomes" id="UP000285820">
    <property type="component" value="Unassembled WGS sequence"/>
</dbReference>
<dbReference type="EMBL" id="QRUN01000001">
    <property type="protein sequence ID" value="RGR71477.1"/>
    <property type="molecule type" value="Genomic_DNA"/>
</dbReference>
<comment type="caution">
    <text evidence="1">The sequence shown here is derived from an EMBL/GenBank/DDBJ whole genome shotgun (WGS) entry which is preliminary data.</text>
</comment>
<dbReference type="AlphaFoldDB" id="A0A3R5WJW1"/>
<proteinExistence type="predicted"/>
<protein>
    <submittedName>
        <fullName evidence="1">Twitching motility protein PilT</fullName>
    </submittedName>
</protein>
<evidence type="ECO:0000313" key="1">
    <source>
        <dbReference type="EMBL" id="RGR71477.1"/>
    </source>
</evidence>
<accession>A0A3R5WJW1</accession>
<name>A0A3R5WJW1_9FIRM</name>
<evidence type="ECO:0000313" key="2">
    <source>
        <dbReference type="Proteomes" id="UP000285820"/>
    </source>
</evidence>
<dbReference type="RefSeq" id="WP_118124926.1">
    <property type="nucleotide sequence ID" value="NZ_CATYLF010000001.1"/>
</dbReference>
<gene>
    <name evidence="1" type="ORF">DWY29_01220</name>
</gene>
<reference evidence="1 2" key="1">
    <citation type="submission" date="2018-08" db="EMBL/GenBank/DDBJ databases">
        <title>A genome reference for cultivated species of the human gut microbiota.</title>
        <authorList>
            <person name="Zou Y."/>
            <person name="Xue W."/>
            <person name="Luo G."/>
        </authorList>
    </citation>
    <scope>NUCLEOTIDE SEQUENCE [LARGE SCALE GENOMIC DNA]</scope>
    <source>
        <strain evidence="1 2">AF24-4</strain>
    </source>
</reference>
<organism evidence="1 2">
    <name type="scientific">Roseburia inulinivorans</name>
    <dbReference type="NCBI Taxonomy" id="360807"/>
    <lineage>
        <taxon>Bacteria</taxon>
        <taxon>Bacillati</taxon>
        <taxon>Bacillota</taxon>
        <taxon>Clostridia</taxon>
        <taxon>Lachnospirales</taxon>
        <taxon>Lachnospiraceae</taxon>
        <taxon>Roseburia</taxon>
    </lineage>
</organism>